<protein>
    <recommendedName>
        <fullName evidence="3">DUF4304 domain-containing protein</fullName>
    </recommendedName>
</protein>
<evidence type="ECO:0000313" key="2">
    <source>
        <dbReference type="Proteomes" id="UP001142057"/>
    </source>
</evidence>
<gene>
    <name evidence="1" type="ORF">NZD88_04435</name>
</gene>
<sequence length="171" mass="20132">MDELFYKQKFQEAVDTISGKEFDDAGLRLSVHVILESVALKIYKPEWSSNAKSPIDASGRIFFSVWVNEKTTREGRLYYNIHALKLRNLRNLKGYTIPARDFAEKFRIRFENDRTNWENVNLKYGPLTLMEGWVELKPDHIQDDLHKLAHRFLTVSPMIDEVLNNYRLKPS</sequence>
<reference evidence="1" key="1">
    <citation type="submission" date="2022-08" db="EMBL/GenBank/DDBJ databases">
        <title>Chryseobacterium antibioticum,isolated from the rhizosphere soil of Pyrola in Tibet.</title>
        <authorList>
            <person name="Kan Y."/>
        </authorList>
    </citation>
    <scope>NUCLEOTIDE SEQUENCE</scope>
    <source>
        <strain evidence="1">Pc2-12</strain>
    </source>
</reference>
<keyword evidence="2" id="KW-1185">Reference proteome</keyword>
<dbReference type="RefSeq" id="WP_259827740.1">
    <property type="nucleotide sequence ID" value="NZ_JANZQH010000002.1"/>
</dbReference>
<evidence type="ECO:0008006" key="3">
    <source>
        <dbReference type="Google" id="ProtNLM"/>
    </source>
</evidence>
<comment type="caution">
    <text evidence="1">The sequence shown here is derived from an EMBL/GenBank/DDBJ whole genome shotgun (WGS) entry which is preliminary data.</text>
</comment>
<organism evidence="1 2">
    <name type="scientific">Chryseobacterium pyrolae</name>
    <dbReference type="NCBI Taxonomy" id="2987481"/>
    <lineage>
        <taxon>Bacteria</taxon>
        <taxon>Pseudomonadati</taxon>
        <taxon>Bacteroidota</taxon>
        <taxon>Flavobacteriia</taxon>
        <taxon>Flavobacteriales</taxon>
        <taxon>Weeksellaceae</taxon>
        <taxon>Chryseobacterium group</taxon>
        <taxon>Chryseobacterium</taxon>
    </lineage>
</organism>
<evidence type="ECO:0000313" key="1">
    <source>
        <dbReference type="EMBL" id="MCT2406804.1"/>
    </source>
</evidence>
<name>A0ABT2IDV8_9FLAO</name>
<proteinExistence type="predicted"/>
<accession>A0ABT2IDV8</accession>
<dbReference type="Proteomes" id="UP001142057">
    <property type="component" value="Unassembled WGS sequence"/>
</dbReference>
<dbReference type="EMBL" id="JANZQH010000002">
    <property type="protein sequence ID" value="MCT2406804.1"/>
    <property type="molecule type" value="Genomic_DNA"/>
</dbReference>